<protein>
    <submittedName>
        <fullName evidence="2">Uncharacterized protein</fullName>
    </submittedName>
</protein>
<gene>
    <name evidence="2" type="ORF">Syun_020894</name>
</gene>
<feature type="region of interest" description="Disordered" evidence="1">
    <location>
        <begin position="22"/>
        <end position="52"/>
    </location>
</feature>
<comment type="caution">
    <text evidence="2">The sequence shown here is derived from an EMBL/GenBank/DDBJ whole genome shotgun (WGS) entry which is preliminary data.</text>
</comment>
<dbReference type="EMBL" id="JBBNAF010000009">
    <property type="protein sequence ID" value="KAK9114097.1"/>
    <property type="molecule type" value="Genomic_DNA"/>
</dbReference>
<proteinExistence type="predicted"/>
<evidence type="ECO:0000313" key="3">
    <source>
        <dbReference type="Proteomes" id="UP001420932"/>
    </source>
</evidence>
<dbReference type="AlphaFoldDB" id="A0AAP0NNN3"/>
<accession>A0AAP0NNN3</accession>
<dbReference type="Proteomes" id="UP001420932">
    <property type="component" value="Unassembled WGS sequence"/>
</dbReference>
<sequence length="52" mass="5412">MARMRSRKEWVEELAVTIHLISSRPSLGGGGGGGNPFGGGGGSSRGRRQMRG</sequence>
<keyword evidence="3" id="KW-1185">Reference proteome</keyword>
<reference evidence="2 3" key="1">
    <citation type="submission" date="2024-01" db="EMBL/GenBank/DDBJ databases">
        <title>Genome assemblies of Stephania.</title>
        <authorList>
            <person name="Yang L."/>
        </authorList>
    </citation>
    <scope>NUCLEOTIDE SEQUENCE [LARGE SCALE GENOMIC DNA]</scope>
    <source>
        <strain evidence="2">YNDBR</strain>
        <tissue evidence="2">Leaf</tissue>
    </source>
</reference>
<evidence type="ECO:0000256" key="1">
    <source>
        <dbReference type="SAM" id="MobiDB-lite"/>
    </source>
</evidence>
<evidence type="ECO:0000313" key="2">
    <source>
        <dbReference type="EMBL" id="KAK9114097.1"/>
    </source>
</evidence>
<organism evidence="2 3">
    <name type="scientific">Stephania yunnanensis</name>
    <dbReference type="NCBI Taxonomy" id="152371"/>
    <lineage>
        <taxon>Eukaryota</taxon>
        <taxon>Viridiplantae</taxon>
        <taxon>Streptophyta</taxon>
        <taxon>Embryophyta</taxon>
        <taxon>Tracheophyta</taxon>
        <taxon>Spermatophyta</taxon>
        <taxon>Magnoliopsida</taxon>
        <taxon>Ranunculales</taxon>
        <taxon>Menispermaceae</taxon>
        <taxon>Menispermoideae</taxon>
        <taxon>Cissampelideae</taxon>
        <taxon>Stephania</taxon>
    </lineage>
</organism>
<name>A0AAP0NNN3_9MAGN</name>
<feature type="compositionally biased region" description="Gly residues" evidence="1">
    <location>
        <begin position="27"/>
        <end position="44"/>
    </location>
</feature>